<comment type="caution">
    <text evidence="1">The sequence shown here is derived from an EMBL/GenBank/DDBJ whole genome shotgun (WGS) entry which is preliminary data.</text>
</comment>
<dbReference type="KEGG" id="ptrr:90956997"/>
<dbReference type="AlphaFoldDB" id="A0A834RST3"/>
<evidence type="ECO:0000313" key="2">
    <source>
        <dbReference type="Proteomes" id="UP000245464"/>
    </source>
</evidence>
<dbReference type="EMBL" id="NQIK02000006">
    <property type="protein sequence ID" value="KAF7569209.1"/>
    <property type="molecule type" value="Genomic_DNA"/>
</dbReference>
<dbReference type="Proteomes" id="UP000245464">
    <property type="component" value="Chromosome 6"/>
</dbReference>
<evidence type="ECO:0000313" key="1">
    <source>
        <dbReference type="EMBL" id="KAF7569209.1"/>
    </source>
</evidence>
<protein>
    <submittedName>
        <fullName evidence="1">Uncharacterized protein</fullName>
    </submittedName>
</protein>
<proteinExistence type="predicted"/>
<gene>
    <name evidence="1" type="ORF">PtrM4_116240</name>
</gene>
<accession>A0A834RST3</accession>
<organism evidence="1 2">
    <name type="scientific">Pyrenophora tritici-repentis</name>
    <dbReference type="NCBI Taxonomy" id="45151"/>
    <lineage>
        <taxon>Eukaryota</taxon>
        <taxon>Fungi</taxon>
        <taxon>Dikarya</taxon>
        <taxon>Ascomycota</taxon>
        <taxon>Pezizomycotina</taxon>
        <taxon>Dothideomycetes</taxon>
        <taxon>Pleosporomycetidae</taxon>
        <taxon>Pleosporales</taxon>
        <taxon>Pleosporineae</taxon>
        <taxon>Pleosporaceae</taxon>
        <taxon>Pyrenophora</taxon>
    </lineage>
</organism>
<dbReference type="RefSeq" id="XP_065961392.1">
    <property type="nucleotide sequence ID" value="XM_066108207.1"/>
</dbReference>
<dbReference type="GeneID" id="90956997"/>
<name>A0A834RST3_9PLEO</name>
<reference evidence="1 2" key="1">
    <citation type="journal article" date="2018" name="BMC Genomics">
        <title>Comparative genomics of the wheat fungal pathogen Pyrenophora tritici-repentis reveals chromosomal variations and genome plasticity.</title>
        <authorList>
            <person name="Moolhuijzen P."/>
            <person name="See P.T."/>
            <person name="Hane J.K."/>
            <person name="Shi G."/>
            <person name="Liu Z."/>
            <person name="Oliver R.P."/>
            <person name="Moffat C.S."/>
        </authorList>
    </citation>
    <scope>NUCLEOTIDE SEQUENCE [LARGE SCALE GENOMIC DNA]</scope>
    <source>
        <strain evidence="1">M4</strain>
    </source>
</reference>
<sequence length="143" mass="16417">MMEIPKVYSAPADPTAPSLLKLPAEVRNTISRFVFVQPEPILIHNADFYYNQKPVVLDARGNDYIRNEKESIYTSIRKIGRYVRARNIRKLQKLRNAAHLQGEDRLGRLANIELGLSTHAIRQLYLACVTSVSDYGAQIYWQN</sequence>